<dbReference type="Gene3D" id="2.40.440.10">
    <property type="entry name" value="L,D-transpeptidase catalytic domain-like"/>
    <property type="match status" value="1"/>
</dbReference>
<comment type="pathway">
    <text evidence="1 8">Cell wall biogenesis; peptidoglycan biosynthesis.</text>
</comment>
<keyword evidence="10" id="KW-0732">Signal</keyword>
<keyword evidence="2" id="KW-0808">Transferase</keyword>
<comment type="caution">
    <text evidence="12">The sequence shown here is derived from an EMBL/GenBank/DDBJ whole genome shotgun (WGS) entry which is preliminary data.</text>
</comment>
<dbReference type="Gene3D" id="2.60.40.3780">
    <property type="match status" value="1"/>
</dbReference>
<dbReference type="CDD" id="cd16913">
    <property type="entry name" value="YkuD_like"/>
    <property type="match status" value="1"/>
</dbReference>
<dbReference type="GO" id="GO:0008360">
    <property type="term" value="P:regulation of cell shape"/>
    <property type="evidence" value="ECO:0007669"/>
    <property type="project" value="UniProtKB-UniRule"/>
</dbReference>
<dbReference type="Gene3D" id="2.60.40.3710">
    <property type="match status" value="1"/>
</dbReference>
<accession>A0A4D4IZ49</accession>
<dbReference type="InterPro" id="IPR041280">
    <property type="entry name" value="Big_10"/>
</dbReference>
<gene>
    <name evidence="12" type="primary">lprQ</name>
    <name evidence="12" type="ORF">GTS_11640</name>
</gene>
<dbReference type="Pfam" id="PF03734">
    <property type="entry name" value="YkuD"/>
    <property type="match status" value="1"/>
</dbReference>
<sequence>MKHDGGSVRTLRRWGTAALLVVALAATPALAACGTSEHSSNATQSQAERKVTPAAVQTPVKITTEPADGASDVSPTGPITVTAAEGTLDEVRLSNPEGAPVAGRLAADRHSWTTTEPLGYDRTYTWSGTARGTDGKPVPISGSFHTLRPARQIQGSLNVGDNETYGVAMPIVVSFSSPVADKAAAERALSVQTSVPVEGGWAWLDSQHVHWRPKAYYPPGTRVTVTAKLYGVPLGNGAYGREDVTSTFTIGHAQVVRANTQTHRVVVYRDGQEIANYPASFGLDSDPGRVTHSGIHVVMSKSPTYSMSNPRYHYENVVVPWAVRISNNGEFIHGLAESMWAQGKRNVSHGCANLSPANAKAYYDIAVIGDPVEVTGSSVPLGPADGDFYDWTIDWNTWSSMSALR</sequence>
<keyword evidence="5" id="KW-0012">Acyltransferase</keyword>
<dbReference type="Proteomes" id="UP000298860">
    <property type="component" value="Unassembled WGS sequence"/>
</dbReference>
<keyword evidence="3 8" id="KW-0133">Cell shape</keyword>
<protein>
    <submittedName>
        <fullName evidence="12">L,D-transpeptidase 5</fullName>
    </submittedName>
</protein>
<dbReference type="AlphaFoldDB" id="A0A4D4IZ49"/>
<proteinExistence type="predicted"/>
<organism evidence="12 13">
    <name type="scientific">Gandjariella thermophila</name>
    <dbReference type="NCBI Taxonomy" id="1931992"/>
    <lineage>
        <taxon>Bacteria</taxon>
        <taxon>Bacillati</taxon>
        <taxon>Actinomycetota</taxon>
        <taxon>Actinomycetes</taxon>
        <taxon>Pseudonocardiales</taxon>
        <taxon>Pseudonocardiaceae</taxon>
        <taxon>Gandjariella</taxon>
    </lineage>
</organism>
<keyword evidence="13" id="KW-1185">Reference proteome</keyword>
<comment type="pathway">
    <text evidence="7">Glycan biosynthesis.</text>
</comment>
<dbReference type="PANTHER" id="PTHR30582">
    <property type="entry name" value="L,D-TRANSPEPTIDASE"/>
    <property type="match status" value="1"/>
</dbReference>
<dbReference type="SUPFAM" id="SSF141523">
    <property type="entry name" value="L,D-transpeptidase catalytic domain-like"/>
    <property type="match status" value="1"/>
</dbReference>
<keyword evidence="6 8" id="KW-0961">Cell wall biogenesis/degradation</keyword>
<dbReference type="GO" id="GO:0071972">
    <property type="term" value="F:peptidoglycan L,D-transpeptidase activity"/>
    <property type="evidence" value="ECO:0007669"/>
    <property type="project" value="TreeGrafter"/>
</dbReference>
<dbReference type="GO" id="GO:0018104">
    <property type="term" value="P:peptidoglycan-protein cross-linking"/>
    <property type="evidence" value="ECO:0007669"/>
    <property type="project" value="TreeGrafter"/>
</dbReference>
<evidence type="ECO:0000313" key="12">
    <source>
        <dbReference type="EMBL" id="GDY29531.1"/>
    </source>
</evidence>
<dbReference type="PANTHER" id="PTHR30582:SF2">
    <property type="entry name" value="L,D-TRANSPEPTIDASE YCIB-RELATED"/>
    <property type="match status" value="1"/>
</dbReference>
<dbReference type="EMBL" id="BJFL01000003">
    <property type="protein sequence ID" value="GDY29531.1"/>
    <property type="molecule type" value="Genomic_DNA"/>
</dbReference>
<evidence type="ECO:0000256" key="8">
    <source>
        <dbReference type="PROSITE-ProRule" id="PRU01373"/>
    </source>
</evidence>
<feature type="signal peptide" evidence="10">
    <location>
        <begin position="1"/>
        <end position="31"/>
    </location>
</feature>
<dbReference type="GO" id="GO:0071555">
    <property type="term" value="P:cell wall organization"/>
    <property type="evidence" value="ECO:0007669"/>
    <property type="project" value="UniProtKB-UniRule"/>
</dbReference>
<dbReference type="FunFam" id="2.60.40.3780:FF:000001">
    <property type="entry name" value="L,D-transpeptidase 2"/>
    <property type="match status" value="1"/>
</dbReference>
<name>A0A4D4IZ49_9PSEU</name>
<dbReference type="PROSITE" id="PS51257">
    <property type="entry name" value="PROKAR_LIPOPROTEIN"/>
    <property type="match status" value="1"/>
</dbReference>
<feature type="chain" id="PRO_5020373194" evidence="10">
    <location>
        <begin position="32"/>
        <end position="405"/>
    </location>
</feature>
<evidence type="ECO:0000259" key="11">
    <source>
        <dbReference type="PROSITE" id="PS52029"/>
    </source>
</evidence>
<dbReference type="Pfam" id="PF17964">
    <property type="entry name" value="Big_10"/>
    <property type="match status" value="1"/>
</dbReference>
<evidence type="ECO:0000313" key="13">
    <source>
        <dbReference type="Proteomes" id="UP000298860"/>
    </source>
</evidence>
<dbReference type="UniPathway" id="UPA00219"/>
<feature type="active site" description="Nucleophile" evidence="8">
    <location>
        <position position="351"/>
    </location>
</feature>
<evidence type="ECO:0000256" key="10">
    <source>
        <dbReference type="SAM" id="SignalP"/>
    </source>
</evidence>
<evidence type="ECO:0000256" key="2">
    <source>
        <dbReference type="ARBA" id="ARBA00022679"/>
    </source>
</evidence>
<evidence type="ECO:0000256" key="3">
    <source>
        <dbReference type="ARBA" id="ARBA00022960"/>
    </source>
</evidence>
<evidence type="ECO:0000256" key="7">
    <source>
        <dbReference type="ARBA" id="ARBA00060592"/>
    </source>
</evidence>
<evidence type="ECO:0000256" key="6">
    <source>
        <dbReference type="ARBA" id="ARBA00023316"/>
    </source>
</evidence>
<feature type="domain" description="L,D-TPase catalytic" evidence="11">
    <location>
        <begin position="254"/>
        <end position="375"/>
    </location>
</feature>
<feature type="region of interest" description="Disordered" evidence="9">
    <location>
        <begin position="36"/>
        <end position="57"/>
    </location>
</feature>
<feature type="active site" description="Proton donor/acceptor" evidence="8">
    <location>
        <position position="333"/>
    </location>
</feature>
<evidence type="ECO:0000256" key="1">
    <source>
        <dbReference type="ARBA" id="ARBA00004752"/>
    </source>
</evidence>
<evidence type="ECO:0000256" key="4">
    <source>
        <dbReference type="ARBA" id="ARBA00022984"/>
    </source>
</evidence>
<feature type="compositionally biased region" description="Polar residues" evidence="9">
    <location>
        <begin position="36"/>
        <end position="46"/>
    </location>
</feature>
<dbReference type="GO" id="GO:0005576">
    <property type="term" value="C:extracellular region"/>
    <property type="evidence" value="ECO:0007669"/>
    <property type="project" value="TreeGrafter"/>
</dbReference>
<evidence type="ECO:0000256" key="5">
    <source>
        <dbReference type="ARBA" id="ARBA00023315"/>
    </source>
</evidence>
<dbReference type="InterPro" id="IPR050979">
    <property type="entry name" value="LD-transpeptidase"/>
</dbReference>
<keyword evidence="4 8" id="KW-0573">Peptidoglycan synthesis</keyword>
<dbReference type="PROSITE" id="PS52029">
    <property type="entry name" value="LD_TPASE"/>
    <property type="match status" value="1"/>
</dbReference>
<reference evidence="13" key="1">
    <citation type="submission" date="2019-04" db="EMBL/GenBank/DDBJ databases">
        <title>Draft genome sequence of Pseudonocardiaceae bacterium SL3-2-4.</title>
        <authorList>
            <person name="Ningsih F."/>
            <person name="Yokota A."/>
            <person name="Sakai Y."/>
            <person name="Nanatani K."/>
            <person name="Yabe S."/>
            <person name="Oetari A."/>
            <person name="Sjamsuridzal W."/>
        </authorList>
    </citation>
    <scope>NUCLEOTIDE SEQUENCE [LARGE SCALE GENOMIC DNA]</scope>
    <source>
        <strain evidence="13">SL3-2-4</strain>
    </source>
</reference>
<dbReference type="GO" id="GO:0016746">
    <property type="term" value="F:acyltransferase activity"/>
    <property type="evidence" value="ECO:0007669"/>
    <property type="project" value="UniProtKB-KW"/>
</dbReference>
<evidence type="ECO:0000256" key="9">
    <source>
        <dbReference type="SAM" id="MobiDB-lite"/>
    </source>
</evidence>
<dbReference type="CDD" id="cd13432">
    <property type="entry name" value="LDT_IgD_like_2"/>
    <property type="match status" value="1"/>
</dbReference>
<dbReference type="InterPro" id="IPR005490">
    <property type="entry name" value="LD_TPept_cat_dom"/>
</dbReference>
<dbReference type="InterPro" id="IPR038063">
    <property type="entry name" value="Transpep_catalytic_dom"/>
</dbReference>